<evidence type="ECO:0000313" key="2">
    <source>
        <dbReference type="EMBL" id="VYS53039.1"/>
    </source>
</evidence>
<gene>
    <name evidence="2" type="ORF">AN1_LOCUS8500</name>
</gene>
<feature type="region of interest" description="Disordered" evidence="1">
    <location>
        <begin position="1"/>
        <end position="74"/>
    </location>
</feature>
<feature type="region of interest" description="Disordered" evidence="1">
    <location>
        <begin position="234"/>
        <end position="302"/>
    </location>
</feature>
<feature type="region of interest" description="Disordered" evidence="1">
    <location>
        <begin position="199"/>
        <end position="219"/>
    </location>
</feature>
<protein>
    <submittedName>
        <fullName evidence="2">Uncharacterized protein</fullName>
    </submittedName>
</protein>
<dbReference type="ExpressionAtlas" id="A0A654EUT7">
    <property type="expression patterns" value="baseline and differential"/>
</dbReference>
<dbReference type="AlphaFoldDB" id="A0A654EUT7"/>
<proteinExistence type="predicted"/>
<name>A0A654EUT7_ARATH</name>
<feature type="compositionally biased region" description="Low complexity" evidence="1">
    <location>
        <begin position="24"/>
        <end position="38"/>
    </location>
</feature>
<dbReference type="Proteomes" id="UP000426265">
    <property type="component" value="Unassembled WGS sequence"/>
</dbReference>
<evidence type="ECO:0000256" key="1">
    <source>
        <dbReference type="SAM" id="MobiDB-lite"/>
    </source>
</evidence>
<organism evidence="2 3">
    <name type="scientific">Arabidopsis thaliana</name>
    <name type="common">Mouse-ear cress</name>
    <dbReference type="NCBI Taxonomy" id="3702"/>
    <lineage>
        <taxon>Eukaryota</taxon>
        <taxon>Viridiplantae</taxon>
        <taxon>Streptophyta</taxon>
        <taxon>Embryophyta</taxon>
        <taxon>Tracheophyta</taxon>
        <taxon>Spermatophyta</taxon>
        <taxon>Magnoliopsida</taxon>
        <taxon>eudicotyledons</taxon>
        <taxon>Gunneridae</taxon>
        <taxon>Pentapetalae</taxon>
        <taxon>rosids</taxon>
        <taxon>malvids</taxon>
        <taxon>Brassicales</taxon>
        <taxon>Brassicaceae</taxon>
        <taxon>Camelineae</taxon>
        <taxon>Arabidopsis</taxon>
    </lineage>
</organism>
<evidence type="ECO:0000313" key="3">
    <source>
        <dbReference type="Proteomes" id="UP000426265"/>
    </source>
</evidence>
<reference evidence="2 3" key="1">
    <citation type="submission" date="2019-11" db="EMBL/GenBank/DDBJ databases">
        <authorList>
            <person name="Jiao W.-B."/>
            <person name="Schneeberger K."/>
        </authorList>
    </citation>
    <scope>NUCLEOTIDE SEQUENCE [LARGE SCALE GENOMIC DNA]</scope>
    <source>
        <strain evidence="3">cv. An-1</strain>
    </source>
</reference>
<sequence>MNGRGNMTQYQQNPFSTDDGGQSTGVSLSSRTSLSPPLIRYPAGSPDFSPGPRCTTQPSPTFSDFTQASPSLTSFNNPASFTPSFSFSNIHQMIPTPSSSHNSKASVSSASSSSFYFPQTSPSSCSTPSSFSPDSFSHSNTGPWSIPQPSPVFSSIAPASSALSSFGPDSFSHSNTGTWSIPQPSPVFSSIAPASSAPPLFGRDSFPRSNRGKGSLIHRSPVLSVLPPAPVYSSNPMVRSSPPGHPSPSAHLEEMSNRPPLHPQPRVPVTRSNSAKVSGSRPRKYHKRTNSELSSMLVGDSSRGEEGGFGKLIYNEEAMKEFCSEYMIMPNQSAVNNSDQNRNADVLMITNTDSGGANDAKKYKRVETLENTQASLFGTMTLLEKENIVMMNENKLAKIRLQLLEQQAPLLTALTKQLDELRRLEKEANERGSVDYSQLLKQLKQSEELLAEINRFKVATGQGMKNPNQFEGSTMHQSDQNVFQPQLNTYEFNQHQQMDPNIFKEQCNVNEFNHEQPNHEFYGHN</sequence>
<dbReference type="EMBL" id="CACRSJ010000105">
    <property type="protein sequence ID" value="VYS53039.1"/>
    <property type="molecule type" value="Genomic_DNA"/>
</dbReference>
<feature type="compositionally biased region" description="Polar residues" evidence="1">
    <location>
        <begin position="54"/>
        <end position="74"/>
    </location>
</feature>
<accession>A0A654EUT7</accession>
<feature type="compositionally biased region" description="Polar residues" evidence="1">
    <location>
        <begin position="1"/>
        <end position="21"/>
    </location>
</feature>